<evidence type="ECO:0000313" key="1">
    <source>
        <dbReference type="EMBL" id="MEB3103928.1"/>
    </source>
</evidence>
<name>A0ABU5ZN64_9BACL</name>
<proteinExistence type="predicted"/>
<reference evidence="1" key="1">
    <citation type="submission" date="2023-12" db="EMBL/GenBank/DDBJ databases">
        <title>Fervidustalea candida gen. nov., sp. nov., a novel member of the family Paenibacillaceae isolated from a geothermal area.</title>
        <authorList>
            <person name="Li W.-J."/>
            <person name="Jiao J.-Y."/>
            <person name="Chen Y."/>
        </authorList>
    </citation>
    <scope>NUCLEOTIDE SEQUENCE</scope>
    <source>
        <strain evidence="1">SYSU GA230002</strain>
    </source>
</reference>
<dbReference type="Pfam" id="PF20126">
    <property type="entry name" value="TumE"/>
    <property type="match status" value="1"/>
</dbReference>
<protein>
    <submittedName>
        <fullName evidence="1">DUF6516 family protein</fullName>
    </submittedName>
</protein>
<evidence type="ECO:0000313" key="2">
    <source>
        <dbReference type="Proteomes" id="UP001310386"/>
    </source>
</evidence>
<keyword evidence="2" id="KW-1185">Reference proteome</keyword>
<organism evidence="1 2">
    <name type="scientific">Ferviditalea candida</name>
    <dbReference type="NCBI Taxonomy" id="3108399"/>
    <lineage>
        <taxon>Bacteria</taxon>
        <taxon>Bacillati</taxon>
        <taxon>Bacillota</taxon>
        <taxon>Bacilli</taxon>
        <taxon>Bacillales</taxon>
        <taxon>Paenibacillaceae</taxon>
        <taxon>Ferviditalea</taxon>
    </lineage>
</organism>
<gene>
    <name evidence="1" type="ORF">VF724_20130</name>
</gene>
<dbReference type="InterPro" id="IPR045397">
    <property type="entry name" value="TumE-like"/>
</dbReference>
<dbReference type="EMBL" id="JAYJLD010000059">
    <property type="protein sequence ID" value="MEB3103928.1"/>
    <property type="molecule type" value="Genomic_DNA"/>
</dbReference>
<dbReference type="Proteomes" id="UP001310386">
    <property type="component" value="Unassembled WGS sequence"/>
</dbReference>
<dbReference type="RefSeq" id="WP_371756052.1">
    <property type="nucleotide sequence ID" value="NZ_JAYJLD010000059.1"/>
</dbReference>
<comment type="caution">
    <text evidence="1">The sequence shown here is derived from an EMBL/GenBank/DDBJ whole genome shotgun (WGS) entry which is preliminary data.</text>
</comment>
<sequence length="152" mass="17889">MEESPERNWRFMIGNPKTNLKELQKTFGDAIQLIRETDSTGLNSSFLVQRATIVFSDGSLLYITENLTKQQLIKEFYYDWVASDKKTLLAKFHSESHDKEDYQTETEPYHVHPPEHAKLNNAKRYPNFYYNDLYSIVEGIFLFSLLPNNDKK</sequence>
<accession>A0ABU5ZN64</accession>